<dbReference type="EMBL" id="CP042806">
    <property type="protein sequence ID" value="QEE27176.1"/>
    <property type="molecule type" value="Genomic_DNA"/>
</dbReference>
<dbReference type="GO" id="GO:0005506">
    <property type="term" value="F:iron ion binding"/>
    <property type="evidence" value="ECO:0007669"/>
    <property type="project" value="UniProtKB-UniRule"/>
</dbReference>
<sequence>MANTVFCAKYKQEMEGLDEPPFDSELGQKVYKTVSKKAWNEWLERQKMLLNEYRLQPWTPQAQEFLVEQMNDFFYGSGGELPKEYVAPEH</sequence>
<evidence type="ECO:0000313" key="3">
    <source>
        <dbReference type="EMBL" id="QEE27176.1"/>
    </source>
</evidence>
<dbReference type="Gene3D" id="1.10.3880.10">
    <property type="entry name" value="Fe(II) trafficking protein YggX"/>
    <property type="match status" value="1"/>
</dbReference>
<protein>
    <recommendedName>
        <fullName evidence="2">Probable Fe(2+)-trafficking protein</fullName>
    </recommendedName>
</protein>
<accession>A0A5B9EAN3</accession>
<comment type="function">
    <text evidence="2">Could be a mediator in iron transactions between iron acquisition and iron-requiring processes, such as synthesis and/or repair of Fe-S clusters in biosynthetic enzymes.</text>
</comment>
<organism evidence="3 4">
    <name type="scientific">Terriglobus albidus</name>
    <dbReference type="NCBI Taxonomy" id="1592106"/>
    <lineage>
        <taxon>Bacteria</taxon>
        <taxon>Pseudomonadati</taxon>
        <taxon>Acidobacteriota</taxon>
        <taxon>Terriglobia</taxon>
        <taxon>Terriglobales</taxon>
        <taxon>Acidobacteriaceae</taxon>
        <taxon>Terriglobus</taxon>
    </lineage>
</organism>
<dbReference type="OrthoDB" id="9804318at2"/>
<dbReference type="PIRSF" id="PIRSF029827">
    <property type="entry name" value="Fe_traffic_YggX"/>
    <property type="match status" value="1"/>
</dbReference>
<comment type="similarity">
    <text evidence="2">Belongs to the Fe(2+)-trafficking protein family.</text>
</comment>
<gene>
    <name evidence="3" type="ORF">FTW19_03595</name>
</gene>
<evidence type="ECO:0000256" key="2">
    <source>
        <dbReference type="HAMAP-Rule" id="MF_00686"/>
    </source>
</evidence>
<dbReference type="Pfam" id="PF04362">
    <property type="entry name" value="Iron_traffic"/>
    <property type="match status" value="1"/>
</dbReference>
<dbReference type="InterPro" id="IPR036766">
    <property type="entry name" value="Fe_traffick_prot_YggX_sf"/>
</dbReference>
<dbReference type="AlphaFoldDB" id="A0A5B9EAN3"/>
<dbReference type="GO" id="GO:0005829">
    <property type="term" value="C:cytosol"/>
    <property type="evidence" value="ECO:0007669"/>
    <property type="project" value="TreeGrafter"/>
</dbReference>
<dbReference type="NCBIfam" id="NF003817">
    <property type="entry name" value="PRK05408.1"/>
    <property type="match status" value="1"/>
</dbReference>
<evidence type="ECO:0000313" key="4">
    <source>
        <dbReference type="Proteomes" id="UP000321820"/>
    </source>
</evidence>
<dbReference type="KEGG" id="talb:FTW19_03595"/>
<evidence type="ECO:0000256" key="1">
    <source>
        <dbReference type="ARBA" id="ARBA00023004"/>
    </source>
</evidence>
<proteinExistence type="inferred from homology"/>
<dbReference type="Proteomes" id="UP000321820">
    <property type="component" value="Chromosome"/>
</dbReference>
<name>A0A5B9EAN3_9BACT</name>
<dbReference type="HAMAP" id="MF_00686">
    <property type="entry name" value="Fe_traffic_YggX"/>
    <property type="match status" value="1"/>
</dbReference>
<dbReference type="SUPFAM" id="SSF111148">
    <property type="entry name" value="YggX-like"/>
    <property type="match status" value="1"/>
</dbReference>
<dbReference type="PANTHER" id="PTHR36965">
    <property type="entry name" value="FE(2+)-TRAFFICKING PROTEIN-RELATED"/>
    <property type="match status" value="1"/>
</dbReference>
<dbReference type="PANTHER" id="PTHR36965:SF1">
    <property type="entry name" value="FE(2+)-TRAFFICKING PROTEIN-RELATED"/>
    <property type="match status" value="1"/>
</dbReference>
<keyword evidence="1 2" id="KW-0408">Iron</keyword>
<dbReference type="RefSeq" id="WP_147646369.1">
    <property type="nucleotide sequence ID" value="NZ_CP042806.1"/>
</dbReference>
<reference evidence="3 4" key="1">
    <citation type="submission" date="2019-08" db="EMBL/GenBank/DDBJ databases">
        <title>Complete genome sequence of Terriglobus albidus strain ORNL.</title>
        <authorList>
            <person name="Podar M."/>
        </authorList>
    </citation>
    <scope>NUCLEOTIDE SEQUENCE [LARGE SCALE GENOMIC DNA]</scope>
    <source>
        <strain evidence="3 4">ORNL</strain>
    </source>
</reference>
<dbReference type="GO" id="GO:0034599">
    <property type="term" value="P:cellular response to oxidative stress"/>
    <property type="evidence" value="ECO:0007669"/>
    <property type="project" value="TreeGrafter"/>
</dbReference>
<keyword evidence="4" id="KW-1185">Reference proteome</keyword>
<dbReference type="InterPro" id="IPR007457">
    <property type="entry name" value="Fe_traffick_prot_YggX"/>
</dbReference>